<dbReference type="EMBL" id="JBHTLU010000007">
    <property type="protein sequence ID" value="MFD1219064.1"/>
    <property type="molecule type" value="Genomic_DNA"/>
</dbReference>
<dbReference type="InterPro" id="IPR017937">
    <property type="entry name" value="Thioredoxin_CS"/>
</dbReference>
<evidence type="ECO:0000259" key="3">
    <source>
        <dbReference type="PROSITE" id="PS51352"/>
    </source>
</evidence>
<proteinExistence type="predicted"/>
<keyword evidence="5" id="KW-1185">Reference proteome</keyword>
<dbReference type="PANTHER" id="PTHR42852">
    <property type="entry name" value="THIOL:DISULFIDE INTERCHANGE PROTEIN DSBE"/>
    <property type="match status" value="1"/>
</dbReference>
<comment type="caution">
    <text evidence="4">The sequence shown here is derived from an EMBL/GenBank/DDBJ whole genome shotgun (WGS) entry which is preliminary data.</text>
</comment>
<dbReference type="InterPro" id="IPR036249">
    <property type="entry name" value="Thioredoxin-like_sf"/>
</dbReference>
<sequence length="181" mass="20445">MKRNVPAVCIALCLVVLAAYQTLLNPGLEAEASSAAAPFREMKYNQPVPSFTLQGLDGKTYRVGGQRDKPLMINFWASWCGPCKEEAPDLAKVYEKYKDKFDLYAVNVTREDRMADVQSFVKRNGFTFPVLLDKEGTTAELYRILFVPTSFLIDKQGVLREVIHVLPPEQLEQRIQSLIQG</sequence>
<dbReference type="Pfam" id="PF00578">
    <property type="entry name" value="AhpC-TSA"/>
    <property type="match status" value="1"/>
</dbReference>
<organism evidence="4 5">
    <name type="scientific">Paenibacillus vulneris</name>
    <dbReference type="NCBI Taxonomy" id="1133364"/>
    <lineage>
        <taxon>Bacteria</taxon>
        <taxon>Bacillati</taxon>
        <taxon>Bacillota</taxon>
        <taxon>Bacilli</taxon>
        <taxon>Bacillales</taxon>
        <taxon>Paenibacillaceae</taxon>
        <taxon>Paenibacillus</taxon>
    </lineage>
</organism>
<dbReference type="InterPro" id="IPR013766">
    <property type="entry name" value="Thioredoxin_domain"/>
</dbReference>
<feature type="signal peptide" evidence="2">
    <location>
        <begin position="1"/>
        <end position="18"/>
    </location>
</feature>
<dbReference type="CDD" id="cd02966">
    <property type="entry name" value="TlpA_like_family"/>
    <property type="match status" value="1"/>
</dbReference>
<dbReference type="Gene3D" id="3.40.30.10">
    <property type="entry name" value="Glutaredoxin"/>
    <property type="match status" value="1"/>
</dbReference>
<dbReference type="RefSeq" id="WP_345591437.1">
    <property type="nucleotide sequence ID" value="NZ_BAABJG010000027.1"/>
</dbReference>
<feature type="chain" id="PRO_5045339678" evidence="2">
    <location>
        <begin position="19"/>
        <end position="181"/>
    </location>
</feature>
<dbReference type="SUPFAM" id="SSF52833">
    <property type="entry name" value="Thioredoxin-like"/>
    <property type="match status" value="1"/>
</dbReference>
<dbReference type="PANTHER" id="PTHR42852:SF1">
    <property type="entry name" value="THIOREDOXIN-LIKE PROTEIN YNEN"/>
    <property type="match status" value="1"/>
</dbReference>
<dbReference type="Proteomes" id="UP001597180">
    <property type="component" value="Unassembled WGS sequence"/>
</dbReference>
<evidence type="ECO:0000313" key="5">
    <source>
        <dbReference type="Proteomes" id="UP001597180"/>
    </source>
</evidence>
<dbReference type="PROSITE" id="PS51352">
    <property type="entry name" value="THIOREDOXIN_2"/>
    <property type="match status" value="1"/>
</dbReference>
<keyword evidence="1" id="KW-1015">Disulfide bond</keyword>
<evidence type="ECO:0000256" key="2">
    <source>
        <dbReference type="SAM" id="SignalP"/>
    </source>
</evidence>
<evidence type="ECO:0000313" key="4">
    <source>
        <dbReference type="EMBL" id="MFD1219064.1"/>
    </source>
</evidence>
<name>A0ABW3UHT2_9BACL</name>
<reference evidence="5" key="1">
    <citation type="journal article" date="2019" name="Int. J. Syst. Evol. Microbiol.">
        <title>The Global Catalogue of Microorganisms (GCM) 10K type strain sequencing project: providing services to taxonomists for standard genome sequencing and annotation.</title>
        <authorList>
            <consortium name="The Broad Institute Genomics Platform"/>
            <consortium name="The Broad Institute Genome Sequencing Center for Infectious Disease"/>
            <person name="Wu L."/>
            <person name="Ma J."/>
        </authorList>
    </citation>
    <scope>NUCLEOTIDE SEQUENCE [LARGE SCALE GENOMIC DNA]</scope>
    <source>
        <strain evidence="5">CCUG 53270</strain>
    </source>
</reference>
<accession>A0ABW3UHT2</accession>
<dbReference type="InterPro" id="IPR050553">
    <property type="entry name" value="Thioredoxin_ResA/DsbE_sf"/>
</dbReference>
<dbReference type="InterPro" id="IPR000866">
    <property type="entry name" value="AhpC/TSA"/>
</dbReference>
<evidence type="ECO:0000256" key="1">
    <source>
        <dbReference type="ARBA" id="ARBA00023157"/>
    </source>
</evidence>
<gene>
    <name evidence="4" type="ORF">ACFQ4B_02930</name>
</gene>
<dbReference type="PROSITE" id="PS00194">
    <property type="entry name" value="THIOREDOXIN_1"/>
    <property type="match status" value="1"/>
</dbReference>
<feature type="domain" description="Thioredoxin" evidence="3">
    <location>
        <begin position="42"/>
        <end position="180"/>
    </location>
</feature>
<protein>
    <submittedName>
        <fullName evidence="4">TlpA family protein disulfide reductase</fullName>
    </submittedName>
</protein>
<keyword evidence="2" id="KW-0732">Signal</keyword>